<feature type="transmembrane region" description="Helical" evidence="1">
    <location>
        <begin position="49"/>
        <end position="71"/>
    </location>
</feature>
<evidence type="ECO:0000313" key="2">
    <source>
        <dbReference type="EMBL" id="CAG6690999.1"/>
    </source>
</evidence>
<evidence type="ECO:0000256" key="1">
    <source>
        <dbReference type="SAM" id="Phobius"/>
    </source>
</evidence>
<keyword evidence="1" id="KW-1133">Transmembrane helix</keyword>
<organism evidence="2">
    <name type="scientific">Cacopsylla melanoneura</name>
    <dbReference type="NCBI Taxonomy" id="428564"/>
    <lineage>
        <taxon>Eukaryota</taxon>
        <taxon>Metazoa</taxon>
        <taxon>Ecdysozoa</taxon>
        <taxon>Arthropoda</taxon>
        <taxon>Hexapoda</taxon>
        <taxon>Insecta</taxon>
        <taxon>Pterygota</taxon>
        <taxon>Neoptera</taxon>
        <taxon>Paraneoptera</taxon>
        <taxon>Hemiptera</taxon>
        <taxon>Sternorrhyncha</taxon>
        <taxon>Psylloidea</taxon>
        <taxon>Psyllidae</taxon>
        <taxon>Psyllinae</taxon>
        <taxon>Cacopsylla</taxon>
    </lineage>
</organism>
<dbReference type="AlphaFoldDB" id="A0A8D8TN52"/>
<keyword evidence="1" id="KW-0472">Membrane</keyword>
<accession>A0A8D8TN52</accession>
<protein>
    <submittedName>
        <fullName evidence="2">Uncharacterized protein</fullName>
    </submittedName>
</protein>
<dbReference type="EMBL" id="HBUF01300484">
    <property type="protein sequence ID" value="CAG6690999.1"/>
    <property type="molecule type" value="Transcribed_RNA"/>
</dbReference>
<proteinExistence type="predicted"/>
<reference evidence="2" key="1">
    <citation type="submission" date="2021-05" db="EMBL/GenBank/DDBJ databases">
        <authorList>
            <person name="Alioto T."/>
            <person name="Alioto T."/>
            <person name="Gomez Garrido J."/>
        </authorList>
    </citation>
    <scope>NUCLEOTIDE SEQUENCE</scope>
</reference>
<name>A0A8D8TN52_9HEMI</name>
<keyword evidence="1" id="KW-0812">Transmembrane</keyword>
<sequence>MLLIIILQTPLLFSLHSRIFSHAPHYHTTDSSSLLSSFSYLLPCSSLSYYRLLFSSLFILISSLMLLIIILQTPLLFSLHSHIFSHAPHYRTTDSSSLLSSFSYYLLPCSSLSSSIFHVSFSPIHCTYIPF</sequence>